<dbReference type="PANTHER" id="PTHR43685">
    <property type="entry name" value="GLYCOSYLTRANSFERASE"/>
    <property type="match status" value="1"/>
</dbReference>
<dbReference type="Pfam" id="PF00535">
    <property type="entry name" value="Glycos_transf_2"/>
    <property type="match status" value="1"/>
</dbReference>
<keyword evidence="3" id="KW-1185">Reference proteome</keyword>
<gene>
    <name evidence="2" type="ORF">OGM63_03425</name>
</gene>
<feature type="domain" description="Glycosyltransferase 2-like" evidence="1">
    <location>
        <begin position="11"/>
        <end position="137"/>
    </location>
</feature>
<dbReference type="CDD" id="cd00761">
    <property type="entry name" value="Glyco_tranf_GTA_type"/>
    <property type="match status" value="1"/>
</dbReference>
<name>A0ABT3AU64_9CYAN</name>
<dbReference type="EMBL" id="JAOWRF010000047">
    <property type="protein sequence ID" value="MCV3212590.1"/>
    <property type="molecule type" value="Genomic_DNA"/>
</dbReference>
<comment type="caution">
    <text evidence="2">The sequence shown here is derived from an EMBL/GenBank/DDBJ whole genome shotgun (WGS) entry which is preliminary data.</text>
</comment>
<evidence type="ECO:0000313" key="2">
    <source>
        <dbReference type="EMBL" id="MCV3212590.1"/>
    </source>
</evidence>
<accession>A0ABT3AU64</accession>
<dbReference type="InterPro" id="IPR050834">
    <property type="entry name" value="Glycosyltransf_2"/>
</dbReference>
<reference evidence="2 3" key="1">
    <citation type="submission" date="2022-10" db="EMBL/GenBank/DDBJ databases">
        <title>Identification of biosynthetic pathway for the production of the potent trypsin inhibitor radiosumin.</title>
        <authorList>
            <person name="Fewer D.P."/>
            <person name="Delbaje E."/>
            <person name="Ouyang X."/>
            <person name="Agostino P.D."/>
            <person name="Wahlsten M."/>
            <person name="Jokela J."/>
            <person name="Permi P."/>
            <person name="Haapaniemi E."/>
            <person name="Koistinen H."/>
        </authorList>
    </citation>
    <scope>NUCLEOTIDE SEQUENCE [LARGE SCALE GENOMIC DNA]</scope>
    <source>
        <strain evidence="2 3">NIES-515</strain>
    </source>
</reference>
<dbReference type="Gene3D" id="3.90.550.10">
    <property type="entry name" value="Spore Coat Polysaccharide Biosynthesis Protein SpsA, Chain A"/>
    <property type="match status" value="1"/>
</dbReference>
<evidence type="ECO:0000259" key="1">
    <source>
        <dbReference type="Pfam" id="PF00535"/>
    </source>
</evidence>
<dbReference type="RefSeq" id="WP_263744102.1">
    <property type="nucleotide sequence ID" value="NZ_JAOWRF010000047.1"/>
</dbReference>
<dbReference type="PANTHER" id="PTHR43685:SF11">
    <property type="entry name" value="GLYCOSYLTRANSFERASE TAGX-RELATED"/>
    <property type="match status" value="1"/>
</dbReference>
<organism evidence="2 3">
    <name type="scientific">Plectonema radiosum NIES-515</name>
    <dbReference type="NCBI Taxonomy" id="2986073"/>
    <lineage>
        <taxon>Bacteria</taxon>
        <taxon>Bacillati</taxon>
        <taxon>Cyanobacteriota</taxon>
        <taxon>Cyanophyceae</taxon>
        <taxon>Oscillatoriophycideae</taxon>
        <taxon>Oscillatoriales</taxon>
        <taxon>Microcoleaceae</taxon>
        <taxon>Plectonema</taxon>
    </lineage>
</organism>
<dbReference type="InterPro" id="IPR029044">
    <property type="entry name" value="Nucleotide-diphossugar_trans"/>
</dbReference>
<sequence>MQSGFELPLVSVIIPAYNAEAFIEITLKSVIKQTYKNIEVLVVDDGSLDRTAEIVKSIAMEDKRITLLQQSNAGAASARNKAIAHSKGEYIAPIDADDIWYPENLEKQVQCMLSSEQCVGLTYAWSVHIDEEGLLTGRFDYSRQKGKVYIPLIMTNFLGNGSACLIRRSCLQEVKGYNCRLHTENAQGCEDWDIYLRIAERYEFQVIPDFLIGYRQRFSSMSSNLPVMFKSYILVIGDVQTRHPEIPSRIYQWSASIYYMYLSYKNREAGKHWSCLICLYKSLKIDNLSLLHWYLYKHTLINLIEWLAKPITLFIWKDNLSWQKFKRQFRYRYYRSIEMAELNHKLEKRQHFFNLYERLQEQRLTKFAQDYSEIC</sequence>
<dbReference type="SUPFAM" id="SSF53448">
    <property type="entry name" value="Nucleotide-diphospho-sugar transferases"/>
    <property type="match status" value="1"/>
</dbReference>
<proteinExistence type="predicted"/>
<protein>
    <submittedName>
        <fullName evidence="2">Glycosyltransferase family 2 protein</fullName>
    </submittedName>
</protein>
<evidence type="ECO:0000313" key="3">
    <source>
        <dbReference type="Proteomes" id="UP001526143"/>
    </source>
</evidence>
<dbReference type="InterPro" id="IPR001173">
    <property type="entry name" value="Glyco_trans_2-like"/>
</dbReference>
<dbReference type="Proteomes" id="UP001526143">
    <property type="component" value="Unassembled WGS sequence"/>
</dbReference>